<sequence length="117" mass="12964">MRQCTFQVRLESFHSRTPVRALLSCRLQFGEVSTATAATSSGKRFFIAEDARPSLDSGPSKSTRLVEFGVLLQRILLQGIRVGELEVHPNLVMCFLISSSPLSVPRRHLQNAVLPLS</sequence>
<dbReference type="Proteomes" id="UP000076532">
    <property type="component" value="Unassembled WGS sequence"/>
</dbReference>
<evidence type="ECO:0000313" key="1">
    <source>
        <dbReference type="EMBL" id="KZP08941.1"/>
    </source>
</evidence>
<gene>
    <name evidence="1" type="ORF">FIBSPDRAFT_251149</name>
</gene>
<dbReference type="EMBL" id="KV417711">
    <property type="protein sequence ID" value="KZP08941.1"/>
    <property type="molecule type" value="Genomic_DNA"/>
</dbReference>
<name>A0A165XVI9_9AGAM</name>
<dbReference type="AlphaFoldDB" id="A0A165XVI9"/>
<accession>A0A165XVI9</accession>
<proteinExistence type="predicted"/>
<keyword evidence="2" id="KW-1185">Reference proteome</keyword>
<reference evidence="1 2" key="1">
    <citation type="journal article" date="2016" name="Mol. Biol. Evol.">
        <title>Comparative Genomics of Early-Diverging Mushroom-Forming Fungi Provides Insights into the Origins of Lignocellulose Decay Capabilities.</title>
        <authorList>
            <person name="Nagy L.G."/>
            <person name="Riley R."/>
            <person name="Tritt A."/>
            <person name="Adam C."/>
            <person name="Daum C."/>
            <person name="Floudas D."/>
            <person name="Sun H."/>
            <person name="Yadav J.S."/>
            <person name="Pangilinan J."/>
            <person name="Larsson K.H."/>
            <person name="Matsuura K."/>
            <person name="Barry K."/>
            <person name="Labutti K."/>
            <person name="Kuo R."/>
            <person name="Ohm R.A."/>
            <person name="Bhattacharya S.S."/>
            <person name="Shirouzu T."/>
            <person name="Yoshinaga Y."/>
            <person name="Martin F.M."/>
            <person name="Grigoriev I.V."/>
            <person name="Hibbett D.S."/>
        </authorList>
    </citation>
    <scope>NUCLEOTIDE SEQUENCE [LARGE SCALE GENOMIC DNA]</scope>
    <source>
        <strain evidence="1 2">CBS 109695</strain>
    </source>
</reference>
<evidence type="ECO:0000313" key="2">
    <source>
        <dbReference type="Proteomes" id="UP000076532"/>
    </source>
</evidence>
<protein>
    <submittedName>
        <fullName evidence="1">Uncharacterized protein</fullName>
    </submittedName>
</protein>
<organism evidence="1 2">
    <name type="scientific">Athelia psychrophila</name>
    <dbReference type="NCBI Taxonomy" id="1759441"/>
    <lineage>
        <taxon>Eukaryota</taxon>
        <taxon>Fungi</taxon>
        <taxon>Dikarya</taxon>
        <taxon>Basidiomycota</taxon>
        <taxon>Agaricomycotina</taxon>
        <taxon>Agaricomycetes</taxon>
        <taxon>Agaricomycetidae</taxon>
        <taxon>Atheliales</taxon>
        <taxon>Atheliaceae</taxon>
        <taxon>Athelia</taxon>
    </lineage>
</organism>